<dbReference type="Gene3D" id="1.10.287.130">
    <property type="match status" value="1"/>
</dbReference>
<evidence type="ECO:0000256" key="17">
    <source>
        <dbReference type="PROSITE-ProRule" id="PRU00169"/>
    </source>
</evidence>
<evidence type="ECO:0000256" key="13">
    <source>
        <dbReference type="ARBA" id="ARBA00023136"/>
    </source>
</evidence>
<evidence type="ECO:0000313" key="23">
    <source>
        <dbReference type="EMBL" id="EPC01064.1"/>
    </source>
</evidence>
<dbReference type="SUPFAM" id="SSF55874">
    <property type="entry name" value="ATPase domain of HSP90 chaperone/DNA topoisomerase II/histidine kinase"/>
    <property type="match status" value="1"/>
</dbReference>
<evidence type="ECO:0000256" key="4">
    <source>
        <dbReference type="ARBA" id="ARBA00022475"/>
    </source>
</evidence>
<dbReference type="CDD" id="cd16922">
    <property type="entry name" value="HATPase_EvgS-ArcB-TorS-like"/>
    <property type="match status" value="1"/>
</dbReference>
<keyword evidence="18" id="KW-0175">Coiled coil</keyword>
<organism evidence="23 24">
    <name type="scientific">Litchfieldella anticariensis (strain DSM 16096 / CECT 5854 / CIP 108499 / LMG 22089 / FP35)</name>
    <name type="common">Halomonas anticariensis</name>
    <dbReference type="NCBI Taxonomy" id="1121939"/>
    <lineage>
        <taxon>Bacteria</taxon>
        <taxon>Pseudomonadati</taxon>
        <taxon>Pseudomonadota</taxon>
        <taxon>Gammaproteobacteria</taxon>
        <taxon>Oceanospirillales</taxon>
        <taxon>Halomonadaceae</taxon>
        <taxon>Litchfieldella</taxon>
    </lineage>
</organism>
<dbReference type="Pfam" id="PF00512">
    <property type="entry name" value="HisKA"/>
    <property type="match status" value="1"/>
</dbReference>
<keyword evidence="11 19" id="KW-1133">Transmembrane helix</keyword>
<evidence type="ECO:0000256" key="12">
    <source>
        <dbReference type="ARBA" id="ARBA00023012"/>
    </source>
</evidence>
<keyword evidence="10" id="KW-0067">ATP-binding</keyword>
<keyword evidence="24" id="KW-1185">Reference proteome</keyword>
<evidence type="ECO:0000313" key="24">
    <source>
        <dbReference type="Proteomes" id="UP000014463"/>
    </source>
</evidence>
<dbReference type="InterPro" id="IPR004358">
    <property type="entry name" value="Sig_transdc_His_kin-like_C"/>
</dbReference>
<feature type="transmembrane region" description="Helical" evidence="19">
    <location>
        <begin position="170"/>
        <end position="194"/>
    </location>
</feature>
<evidence type="ECO:0000256" key="19">
    <source>
        <dbReference type="SAM" id="Phobius"/>
    </source>
</evidence>
<dbReference type="FunFam" id="3.30.565.10:FF:000010">
    <property type="entry name" value="Sensor histidine kinase RcsC"/>
    <property type="match status" value="1"/>
</dbReference>
<feature type="modified residue" description="Phosphohistidine" evidence="16">
    <location>
        <position position="666"/>
    </location>
</feature>
<dbReference type="InterPro" id="IPR003661">
    <property type="entry name" value="HisK_dim/P_dom"/>
</dbReference>
<dbReference type="SUPFAM" id="SSF47384">
    <property type="entry name" value="Homodimeric domain of signal transducing histidine kinase"/>
    <property type="match status" value="1"/>
</dbReference>
<keyword evidence="9" id="KW-0418">Kinase</keyword>
<dbReference type="InterPro" id="IPR001789">
    <property type="entry name" value="Sig_transdc_resp-reg_receiver"/>
</dbReference>
<evidence type="ECO:0000256" key="14">
    <source>
        <dbReference type="ARBA" id="ARBA00064003"/>
    </source>
</evidence>
<evidence type="ECO:0000256" key="8">
    <source>
        <dbReference type="ARBA" id="ARBA00022741"/>
    </source>
</evidence>
<dbReference type="PRINTS" id="PR00344">
    <property type="entry name" value="BCTRLSENSOR"/>
</dbReference>
<keyword evidence="13 19" id="KW-0472">Membrane</keyword>
<dbReference type="OrthoDB" id="9797243at2"/>
<dbReference type="InterPro" id="IPR005467">
    <property type="entry name" value="His_kinase_dom"/>
</dbReference>
<dbReference type="AlphaFoldDB" id="S2L069"/>
<dbReference type="PATRIC" id="fig|1121939.11.peg.3236"/>
<evidence type="ECO:0000256" key="10">
    <source>
        <dbReference type="ARBA" id="ARBA00022840"/>
    </source>
</evidence>
<dbReference type="SMART" id="SM00388">
    <property type="entry name" value="HisKA"/>
    <property type="match status" value="1"/>
</dbReference>
<sequence length="729" mass="80774">MYRYPLRLKLGAFAAVFFFAAAMVVVGLVLWRQDSLAQSVGGDAAWFAYKLDREAILLRNQLEQEGTTNSLDQLRLRFDLMYSRVNLLQQGDLAELFRTIPATAELMPKIVTRIEALDETVRSLDWLDAEIRDDLSRQLEELAPYTEQLIIAINAHLADSATQERETLQWLYRLLLGLILSMSLATLLVVGFLFRESRENVKARQSMEELSNELKETAREAESASQAKSEFLATVSHEIRTPLNGVIGMSNLLLDQPLDDQSQRYARTIHDSAGQLLEMINGILDFSKIEAGRLELEHTPFALRELMDAAVALFAPRAADKKLALSLEIAPDLHDRRLGDPGRLRQVILNLLSNAIKFTAKGEVRIVAFWSSSQRLRIEVVDSGCGIPATYRKHLFEPFRQGDASTARQFGGTGLGLAICKRLVEAMDGEIGVDSREGQGTRFWFEIPSPAQPPVMPSTMQRLTGSDCYTARLLLVEDNLVNQQVAVAMLERLGCRVDVATNGAEALRMAPRGDYALIFMDVQMPDMDGLEVTRRLRAISGRMAEIPIVAMTAGAMGGERDRCLAAGMQDYLTKPLFQDALANVLVHYLEGVSIPRTTANVTPSTALEGMPELLDTDTLDELQRALGVVGVESLAEVFRQQLVERLEALDAAMAARRPADVMQAAHLLKGEASSLGLTQIASQAKKLERAAHYQEVENWPALREALGENLEPSLAALEAWASHYRSDTA</sequence>
<dbReference type="EC" id="2.7.13.3" evidence="3"/>
<evidence type="ECO:0000256" key="1">
    <source>
        <dbReference type="ARBA" id="ARBA00000085"/>
    </source>
</evidence>
<evidence type="ECO:0000259" key="22">
    <source>
        <dbReference type="PROSITE" id="PS50894"/>
    </source>
</evidence>
<dbReference type="SUPFAM" id="SSF47226">
    <property type="entry name" value="Histidine-containing phosphotransfer domain, HPT domain"/>
    <property type="match status" value="1"/>
</dbReference>
<keyword evidence="5 17" id="KW-0597">Phosphoprotein</keyword>
<evidence type="ECO:0000256" key="2">
    <source>
        <dbReference type="ARBA" id="ARBA00004651"/>
    </source>
</evidence>
<dbReference type="PROSITE" id="PS50110">
    <property type="entry name" value="RESPONSE_REGULATORY"/>
    <property type="match status" value="1"/>
</dbReference>
<dbReference type="CDD" id="cd17546">
    <property type="entry name" value="REC_hyHK_CKI1_RcsC-like"/>
    <property type="match status" value="1"/>
</dbReference>
<dbReference type="CDD" id="cd00088">
    <property type="entry name" value="HPT"/>
    <property type="match status" value="1"/>
</dbReference>
<feature type="domain" description="Response regulatory" evidence="21">
    <location>
        <begin position="472"/>
        <end position="589"/>
    </location>
</feature>
<feature type="coiled-coil region" evidence="18">
    <location>
        <begin position="193"/>
        <end position="227"/>
    </location>
</feature>
<keyword evidence="7 19" id="KW-0812">Transmembrane</keyword>
<evidence type="ECO:0000256" key="7">
    <source>
        <dbReference type="ARBA" id="ARBA00022692"/>
    </source>
</evidence>
<dbReference type="RefSeq" id="WP_016417754.1">
    <property type="nucleotide sequence ID" value="NZ_KE332392.1"/>
</dbReference>
<dbReference type="InterPro" id="IPR036641">
    <property type="entry name" value="HPT_dom_sf"/>
</dbReference>
<dbReference type="eggNOG" id="COG2205">
    <property type="taxonomic scope" value="Bacteria"/>
</dbReference>
<comment type="subcellular location">
    <subcellularLocation>
        <location evidence="2">Cell membrane</location>
        <topology evidence="2">Multi-pass membrane protein</topology>
    </subcellularLocation>
</comment>
<dbReference type="EMBL" id="ASTJ01000036">
    <property type="protein sequence ID" value="EPC01064.1"/>
    <property type="molecule type" value="Genomic_DNA"/>
</dbReference>
<dbReference type="STRING" id="1121939.L861_10855"/>
<dbReference type="CDD" id="cd00082">
    <property type="entry name" value="HisKA"/>
    <property type="match status" value="1"/>
</dbReference>
<dbReference type="GO" id="GO:0005886">
    <property type="term" value="C:plasma membrane"/>
    <property type="evidence" value="ECO:0007669"/>
    <property type="project" value="UniProtKB-SubCell"/>
</dbReference>
<evidence type="ECO:0000256" key="6">
    <source>
        <dbReference type="ARBA" id="ARBA00022679"/>
    </source>
</evidence>
<accession>S2L069</accession>
<evidence type="ECO:0000259" key="21">
    <source>
        <dbReference type="PROSITE" id="PS50110"/>
    </source>
</evidence>
<dbReference type="SMART" id="SM00387">
    <property type="entry name" value="HATPase_c"/>
    <property type="match status" value="1"/>
</dbReference>
<dbReference type="Pfam" id="PF00072">
    <property type="entry name" value="Response_reg"/>
    <property type="match status" value="1"/>
</dbReference>
<gene>
    <name evidence="23" type="ORF">L861_10855</name>
</gene>
<reference evidence="23 24" key="1">
    <citation type="journal article" date="2013" name="Genome Announc.">
        <title>Draft genome sequence of the moderately halophilic gammaproteobacterium Halomonas anticariensis FP35.</title>
        <authorList>
            <person name="Tahrioui A."/>
            <person name="Quesada E."/>
            <person name="Llamas I."/>
        </authorList>
    </citation>
    <scope>NUCLEOTIDE SEQUENCE [LARGE SCALE GENOMIC DNA]</scope>
    <source>
        <strain evidence="24">DSM 16096 / CECT 5854 / LMG 22089 / FP35</strain>
    </source>
</reference>
<evidence type="ECO:0000256" key="16">
    <source>
        <dbReference type="PROSITE-ProRule" id="PRU00110"/>
    </source>
</evidence>
<dbReference type="Pfam" id="PF02518">
    <property type="entry name" value="HATPase_c"/>
    <property type="match status" value="1"/>
</dbReference>
<feature type="domain" description="HPt" evidence="22">
    <location>
        <begin position="627"/>
        <end position="720"/>
    </location>
</feature>
<dbReference type="PROSITE" id="PS50894">
    <property type="entry name" value="HPT"/>
    <property type="match status" value="1"/>
</dbReference>
<dbReference type="SUPFAM" id="SSF52172">
    <property type="entry name" value="CheY-like"/>
    <property type="match status" value="1"/>
</dbReference>
<feature type="transmembrane region" description="Helical" evidence="19">
    <location>
        <begin position="12"/>
        <end position="31"/>
    </location>
</feature>
<evidence type="ECO:0000256" key="11">
    <source>
        <dbReference type="ARBA" id="ARBA00022989"/>
    </source>
</evidence>
<evidence type="ECO:0000256" key="15">
    <source>
        <dbReference type="ARBA" id="ARBA00068150"/>
    </source>
</evidence>
<comment type="catalytic activity">
    <reaction evidence="1">
        <text>ATP + protein L-histidine = ADP + protein N-phospho-L-histidine.</text>
        <dbReference type="EC" id="2.7.13.3"/>
    </reaction>
</comment>
<evidence type="ECO:0000256" key="9">
    <source>
        <dbReference type="ARBA" id="ARBA00022777"/>
    </source>
</evidence>
<dbReference type="PANTHER" id="PTHR45339">
    <property type="entry name" value="HYBRID SIGNAL TRANSDUCTION HISTIDINE KINASE J"/>
    <property type="match status" value="1"/>
</dbReference>
<dbReference type="GO" id="GO:0005524">
    <property type="term" value="F:ATP binding"/>
    <property type="evidence" value="ECO:0007669"/>
    <property type="project" value="UniProtKB-KW"/>
</dbReference>
<feature type="domain" description="Histidine kinase" evidence="20">
    <location>
        <begin position="234"/>
        <end position="451"/>
    </location>
</feature>
<evidence type="ECO:0000256" key="3">
    <source>
        <dbReference type="ARBA" id="ARBA00012438"/>
    </source>
</evidence>
<dbReference type="PROSITE" id="PS50109">
    <property type="entry name" value="HIS_KIN"/>
    <property type="match status" value="1"/>
</dbReference>
<dbReference type="GO" id="GO:0000155">
    <property type="term" value="F:phosphorelay sensor kinase activity"/>
    <property type="evidence" value="ECO:0007669"/>
    <property type="project" value="InterPro"/>
</dbReference>
<keyword evidence="12" id="KW-0902">Two-component regulatory system</keyword>
<dbReference type="InterPro" id="IPR011006">
    <property type="entry name" value="CheY-like_superfamily"/>
</dbReference>
<comment type="subunit">
    <text evidence="14">At low DSF concentrations, interacts with RpfF.</text>
</comment>
<dbReference type="Gene3D" id="3.30.565.10">
    <property type="entry name" value="Histidine kinase-like ATPase, C-terminal domain"/>
    <property type="match status" value="1"/>
</dbReference>
<keyword evidence="6" id="KW-0808">Transferase</keyword>
<dbReference type="InterPro" id="IPR036097">
    <property type="entry name" value="HisK_dim/P_sf"/>
</dbReference>
<dbReference type="Pfam" id="PF01627">
    <property type="entry name" value="Hpt"/>
    <property type="match status" value="1"/>
</dbReference>
<dbReference type="SMART" id="SM00448">
    <property type="entry name" value="REC"/>
    <property type="match status" value="1"/>
</dbReference>
<dbReference type="PANTHER" id="PTHR45339:SF1">
    <property type="entry name" value="HYBRID SIGNAL TRANSDUCTION HISTIDINE KINASE J"/>
    <property type="match status" value="1"/>
</dbReference>
<dbReference type="InterPro" id="IPR003594">
    <property type="entry name" value="HATPase_dom"/>
</dbReference>
<dbReference type="InterPro" id="IPR036890">
    <property type="entry name" value="HATPase_C_sf"/>
</dbReference>
<dbReference type="InterPro" id="IPR008207">
    <property type="entry name" value="Sig_transdc_His_kin_Hpt_dom"/>
</dbReference>
<dbReference type="Gene3D" id="1.20.120.160">
    <property type="entry name" value="HPT domain"/>
    <property type="match status" value="1"/>
</dbReference>
<feature type="modified residue" description="4-aspartylphosphate" evidence="17">
    <location>
        <position position="521"/>
    </location>
</feature>
<dbReference type="SMART" id="SM00073">
    <property type="entry name" value="HPT"/>
    <property type="match status" value="1"/>
</dbReference>
<dbReference type="Proteomes" id="UP000014463">
    <property type="component" value="Unassembled WGS sequence"/>
</dbReference>
<dbReference type="FunFam" id="1.10.287.130:FF:000002">
    <property type="entry name" value="Two-component osmosensing histidine kinase"/>
    <property type="match status" value="1"/>
</dbReference>
<dbReference type="Gene3D" id="3.40.50.2300">
    <property type="match status" value="1"/>
</dbReference>
<name>S2L069_LITA3</name>
<keyword evidence="4" id="KW-1003">Cell membrane</keyword>
<evidence type="ECO:0000256" key="5">
    <source>
        <dbReference type="ARBA" id="ARBA00022553"/>
    </source>
</evidence>
<proteinExistence type="predicted"/>
<evidence type="ECO:0000259" key="20">
    <source>
        <dbReference type="PROSITE" id="PS50109"/>
    </source>
</evidence>
<keyword evidence="8" id="KW-0547">Nucleotide-binding</keyword>
<protein>
    <recommendedName>
        <fullName evidence="15">Sensory/regulatory protein RpfC</fullName>
        <ecNumber evidence="3">2.7.13.3</ecNumber>
    </recommendedName>
</protein>
<comment type="caution">
    <text evidence="23">The sequence shown here is derived from an EMBL/GenBank/DDBJ whole genome shotgun (WGS) entry which is preliminary data.</text>
</comment>
<evidence type="ECO:0000256" key="18">
    <source>
        <dbReference type="SAM" id="Coils"/>
    </source>
</evidence>